<name>A0A3B0V0M8_9ZZZZ</name>
<proteinExistence type="predicted"/>
<evidence type="ECO:0000313" key="2">
    <source>
        <dbReference type="EMBL" id="VAW36601.1"/>
    </source>
</evidence>
<sequence>MLPKPKLLPNGLTLTYIDESKKIAEDRWQIKIRCVATLPLNETMRAALRELSPEEQEFIHNELADVLRYEQIWERQFVDHDLKEQVMAEELERSTKLFPYLSQTDFAAKLFKQRLSELRQAFKQRPLSQDTASTIPEPDDFSACFKN</sequence>
<evidence type="ECO:0000256" key="1">
    <source>
        <dbReference type="SAM" id="MobiDB-lite"/>
    </source>
</evidence>
<feature type="region of interest" description="Disordered" evidence="1">
    <location>
        <begin position="126"/>
        <end position="147"/>
    </location>
</feature>
<dbReference type="AlphaFoldDB" id="A0A3B0V0M8"/>
<reference evidence="2" key="1">
    <citation type="submission" date="2018-06" db="EMBL/GenBank/DDBJ databases">
        <authorList>
            <person name="Zhirakovskaya E."/>
        </authorList>
    </citation>
    <scope>NUCLEOTIDE SEQUENCE</scope>
</reference>
<protein>
    <submittedName>
        <fullName evidence="2">Uncharacterized protein</fullName>
    </submittedName>
</protein>
<organism evidence="2">
    <name type="scientific">hydrothermal vent metagenome</name>
    <dbReference type="NCBI Taxonomy" id="652676"/>
    <lineage>
        <taxon>unclassified sequences</taxon>
        <taxon>metagenomes</taxon>
        <taxon>ecological metagenomes</taxon>
    </lineage>
</organism>
<gene>
    <name evidence="2" type="ORF">MNBD_DELTA03-226</name>
</gene>
<dbReference type="EMBL" id="UOEX01000176">
    <property type="protein sequence ID" value="VAW36601.1"/>
    <property type="molecule type" value="Genomic_DNA"/>
</dbReference>
<accession>A0A3B0V0M8</accession>